<organism evidence="2 3">
    <name type="scientific">Karstenula rhodostoma CBS 690.94</name>
    <dbReference type="NCBI Taxonomy" id="1392251"/>
    <lineage>
        <taxon>Eukaryota</taxon>
        <taxon>Fungi</taxon>
        <taxon>Dikarya</taxon>
        <taxon>Ascomycota</taxon>
        <taxon>Pezizomycotina</taxon>
        <taxon>Dothideomycetes</taxon>
        <taxon>Pleosporomycetidae</taxon>
        <taxon>Pleosporales</taxon>
        <taxon>Massarineae</taxon>
        <taxon>Didymosphaeriaceae</taxon>
        <taxon>Karstenula</taxon>
    </lineage>
</organism>
<name>A0A9P4PTK6_9PLEO</name>
<evidence type="ECO:0000313" key="3">
    <source>
        <dbReference type="Proteomes" id="UP000799764"/>
    </source>
</evidence>
<comment type="caution">
    <text evidence="2">The sequence shown here is derived from an EMBL/GenBank/DDBJ whole genome shotgun (WGS) entry which is preliminary data.</text>
</comment>
<feature type="region of interest" description="Disordered" evidence="1">
    <location>
        <begin position="85"/>
        <end position="224"/>
    </location>
</feature>
<protein>
    <submittedName>
        <fullName evidence="2">Uncharacterized protein</fullName>
    </submittedName>
</protein>
<sequence length="568" mass="61929">MPAVVVSTMLRGWFQSRAKQKPTDISLGEFDTAAASQEKQIADSSTTGSATAVRANMISLNGSSVEGKAAPPAEKAHVEFVALASQDPQAPECSSAPSPETQTADGNAKLAADVSPDDGSEWSFVIIDGDDEDSKVTRPLDEAHTDSVSPAALDPPRRLNYSAASLAKKQAEGRNATQVTDLLPVDSSNSSHPLSRSVVTLVEKKTTDSSSTPSRDVSPDSDSEWSFDVIDDEYLKSHGLAALDEAHTDPIVPSSDTPLSEYKYVDKNVREAEGVPDEAEEVVEEDEVDGRPRLFDSTSTTDGKRVNDNDAFLTADAYSNPGPLNGASEESLKFNDEEIPLKEDADTFIITRQDYPSERNGTLKNELAAAVRSPVVTATWAGEAAKRKVEDVLAPHTLKRAFADMKGIVTDGVVTYVNAMTAGYDVPEMAGRVIEPIVNVKDKIPSREETDKFVDQVTDKVQTWFGRRKLRGPTKADPLDASGMAHMGDAHQVFASEMGWKALQVLVDDGICDQWQIEWDRRVLKWKYSLQQALVSTLSDLRTTAELTWRHRRLSTSNTNRIFKPRSS</sequence>
<feature type="compositionally biased region" description="Acidic residues" evidence="1">
    <location>
        <begin position="274"/>
        <end position="288"/>
    </location>
</feature>
<dbReference type="Proteomes" id="UP000799764">
    <property type="component" value="Unassembled WGS sequence"/>
</dbReference>
<feature type="region of interest" description="Disordered" evidence="1">
    <location>
        <begin position="272"/>
        <end position="307"/>
    </location>
</feature>
<feature type="compositionally biased region" description="Polar residues" evidence="1">
    <location>
        <begin position="95"/>
        <end position="105"/>
    </location>
</feature>
<gene>
    <name evidence="2" type="ORF">P171DRAFT_203973</name>
</gene>
<evidence type="ECO:0000313" key="2">
    <source>
        <dbReference type="EMBL" id="KAF2450015.1"/>
    </source>
</evidence>
<dbReference type="AlphaFoldDB" id="A0A9P4PTK6"/>
<feature type="compositionally biased region" description="Basic and acidic residues" evidence="1">
    <location>
        <begin position="134"/>
        <end position="145"/>
    </location>
</feature>
<proteinExistence type="predicted"/>
<reference evidence="2" key="1">
    <citation type="journal article" date="2020" name="Stud. Mycol.">
        <title>101 Dothideomycetes genomes: a test case for predicting lifestyles and emergence of pathogens.</title>
        <authorList>
            <person name="Haridas S."/>
            <person name="Albert R."/>
            <person name="Binder M."/>
            <person name="Bloem J."/>
            <person name="Labutti K."/>
            <person name="Salamov A."/>
            <person name="Andreopoulos B."/>
            <person name="Baker S."/>
            <person name="Barry K."/>
            <person name="Bills G."/>
            <person name="Bluhm B."/>
            <person name="Cannon C."/>
            <person name="Castanera R."/>
            <person name="Culley D."/>
            <person name="Daum C."/>
            <person name="Ezra D."/>
            <person name="Gonzalez J."/>
            <person name="Henrissat B."/>
            <person name="Kuo A."/>
            <person name="Liang C."/>
            <person name="Lipzen A."/>
            <person name="Lutzoni F."/>
            <person name="Magnuson J."/>
            <person name="Mondo S."/>
            <person name="Nolan M."/>
            <person name="Ohm R."/>
            <person name="Pangilinan J."/>
            <person name="Park H.-J."/>
            <person name="Ramirez L."/>
            <person name="Alfaro M."/>
            <person name="Sun H."/>
            <person name="Tritt A."/>
            <person name="Yoshinaga Y."/>
            <person name="Zwiers L.-H."/>
            <person name="Turgeon B."/>
            <person name="Goodwin S."/>
            <person name="Spatafora J."/>
            <person name="Crous P."/>
            <person name="Grigoriev I."/>
        </authorList>
    </citation>
    <scope>NUCLEOTIDE SEQUENCE</scope>
    <source>
        <strain evidence="2">CBS 690.94</strain>
    </source>
</reference>
<accession>A0A9P4PTK6</accession>
<feature type="compositionally biased region" description="Polar residues" evidence="1">
    <location>
        <begin position="175"/>
        <end position="198"/>
    </location>
</feature>
<keyword evidence="3" id="KW-1185">Reference proteome</keyword>
<dbReference type="EMBL" id="MU001494">
    <property type="protein sequence ID" value="KAF2450015.1"/>
    <property type="molecule type" value="Genomic_DNA"/>
</dbReference>
<dbReference type="OrthoDB" id="3790813at2759"/>
<evidence type="ECO:0000256" key="1">
    <source>
        <dbReference type="SAM" id="MobiDB-lite"/>
    </source>
</evidence>